<organism evidence="2 3">
    <name type="scientific">Thalassiosira oceanica</name>
    <name type="common">Marine diatom</name>
    <dbReference type="NCBI Taxonomy" id="159749"/>
    <lineage>
        <taxon>Eukaryota</taxon>
        <taxon>Sar</taxon>
        <taxon>Stramenopiles</taxon>
        <taxon>Ochrophyta</taxon>
        <taxon>Bacillariophyta</taxon>
        <taxon>Coscinodiscophyceae</taxon>
        <taxon>Thalassiosirophycidae</taxon>
        <taxon>Thalassiosirales</taxon>
        <taxon>Thalassiosiraceae</taxon>
        <taxon>Thalassiosira</taxon>
    </lineage>
</organism>
<feature type="chain" id="PRO_5003836342" description="Apple domain-containing protein" evidence="1">
    <location>
        <begin position="21"/>
        <end position="366"/>
    </location>
</feature>
<dbReference type="Proteomes" id="UP000266841">
    <property type="component" value="Unassembled WGS sequence"/>
</dbReference>
<proteinExistence type="predicted"/>
<feature type="signal peptide" evidence="1">
    <location>
        <begin position="1"/>
        <end position="20"/>
    </location>
</feature>
<dbReference type="OrthoDB" id="50449at2759"/>
<protein>
    <recommendedName>
        <fullName evidence="4">Apple domain-containing protein</fullName>
    </recommendedName>
</protein>
<comment type="caution">
    <text evidence="2">The sequence shown here is derived from an EMBL/GenBank/DDBJ whole genome shotgun (WGS) entry which is preliminary data.</text>
</comment>
<evidence type="ECO:0000313" key="2">
    <source>
        <dbReference type="EMBL" id="EJK48946.1"/>
    </source>
</evidence>
<dbReference type="EMBL" id="AGNL01045255">
    <property type="protein sequence ID" value="EJK48946.1"/>
    <property type="molecule type" value="Genomic_DNA"/>
</dbReference>
<reference evidence="2 3" key="1">
    <citation type="journal article" date="2012" name="Genome Biol.">
        <title>Genome and low-iron response of an oceanic diatom adapted to chronic iron limitation.</title>
        <authorList>
            <person name="Lommer M."/>
            <person name="Specht M."/>
            <person name="Roy A.S."/>
            <person name="Kraemer L."/>
            <person name="Andreson R."/>
            <person name="Gutowska M.A."/>
            <person name="Wolf J."/>
            <person name="Bergner S.V."/>
            <person name="Schilhabel M.B."/>
            <person name="Klostermeier U.C."/>
            <person name="Beiko R.G."/>
            <person name="Rosenstiel P."/>
            <person name="Hippler M."/>
            <person name="Laroche J."/>
        </authorList>
    </citation>
    <scope>NUCLEOTIDE SEQUENCE [LARGE SCALE GENOMIC DNA]</scope>
    <source>
        <strain evidence="2 3">CCMP1005</strain>
    </source>
</reference>
<keyword evidence="3" id="KW-1185">Reference proteome</keyword>
<evidence type="ECO:0000313" key="3">
    <source>
        <dbReference type="Proteomes" id="UP000266841"/>
    </source>
</evidence>
<sequence length="366" mass="39488">MKFTLLAVTLLVSSAPFVRAHGDADYSRLEPFSEPDYTYSGNGYCRGTSMAGVPLEQGSYANYYNNADWSNPVSGATECASRCRILDLTGQTGFSMSSHGLHCLCEYSFGWGPNGVVPVNITSPGPGGHMYTDYGLTGGGTGATGPAESTQGFKVGGTHYACFTRNDYVYTTENPSPPTGSPTNSPTTSIASMYYPDWTVSNGGCKNGGGQPMYMTLAPQTWMFKLRQDCCSRYFGWMLNECTGAASPSGLWYPDWAGDDNSCKNDGNEPEYMAVNPEPWMFSTQLECCEANFGWELDTCLGGSDPDAGATNKWFMVWDGFKCKQDCVGSGPSCGGRAAPWDELFETRSACCADKAAWNPTDCLID</sequence>
<dbReference type="AlphaFoldDB" id="K0RJ30"/>
<name>K0RJ30_THAOC</name>
<accession>K0RJ30</accession>
<keyword evidence="1" id="KW-0732">Signal</keyword>
<evidence type="ECO:0008006" key="4">
    <source>
        <dbReference type="Google" id="ProtNLM"/>
    </source>
</evidence>
<evidence type="ECO:0000256" key="1">
    <source>
        <dbReference type="SAM" id="SignalP"/>
    </source>
</evidence>
<gene>
    <name evidence="2" type="ORF">THAOC_32217</name>
</gene>